<dbReference type="EMBL" id="PVTR01000004">
    <property type="protein sequence ID" value="PRY88627.1"/>
    <property type="molecule type" value="Genomic_DNA"/>
</dbReference>
<evidence type="ECO:0000313" key="2">
    <source>
        <dbReference type="Proteomes" id="UP000238157"/>
    </source>
</evidence>
<comment type="caution">
    <text evidence="1">The sequence shown here is derived from an EMBL/GenBank/DDBJ whole genome shotgun (WGS) entry which is preliminary data.</text>
</comment>
<keyword evidence="2" id="KW-1185">Reference proteome</keyword>
<dbReference type="AlphaFoldDB" id="A0A2T0WPL0"/>
<dbReference type="Proteomes" id="UP000238157">
    <property type="component" value="Unassembled WGS sequence"/>
</dbReference>
<dbReference type="RefSeq" id="WP_245917205.1">
    <property type="nucleotide sequence ID" value="NZ_PVTR01000004.1"/>
</dbReference>
<accession>A0A2T0WPL0</accession>
<name>A0A2T0WPL0_9BACT</name>
<protein>
    <submittedName>
        <fullName evidence="1">Uncharacterized protein</fullName>
    </submittedName>
</protein>
<proteinExistence type="predicted"/>
<sequence length="149" mass="16895">MFAITLIICGVVAVGSGVWMLGKERSPSLDQKSMEDAIAAALKDANFSSKEERLIRDTANHEGKNPEPIIKKIKEDFKASEEEPETGLIDVNAKAGLDFEKFIVILASRKKNIFNESDWLKDLFKRTQSHKQKDLYQLLPSNLEEYRPK</sequence>
<evidence type="ECO:0000313" key="1">
    <source>
        <dbReference type="EMBL" id="PRY88627.1"/>
    </source>
</evidence>
<organism evidence="1 2">
    <name type="scientific">Mongoliibacter ruber</name>
    <dbReference type="NCBI Taxonomy" id="1750599"/>
    <lineage>
        <taxon>Bacteria</taxon>
        <taxon>Pseudomonadati</taxon>
        <taxon>Bacteroidota</taxon>
        <taxon>Cytophagia</taxon>
        <taxon>Cytophagales</taxon>
        <taxon>Cyclobacteriaceae</taxon>
        <taxon>Mongoliibacter</taxon>
    </lineage>
</organism>
<gene>
    <name evidence="1" type="ORF">CLW00_104278</name>
</gene>
<reference evidence="1 2" key="1">
    <citation type="submission" date="2018-03" db="EMBL/GenBank/DDBJ databases">
        <title>Genomic Encyclopedia of Archaeal and Bacterial Type Strains, Phase II (KMG-II): from individual species to whole genera.</title>
        <authorList>
            <person name="Goeker M."/>
        </authorList>
    </citation>
    <scope>NUCLEOTIDE SEQUENCE [LARGE SCALE GENOMIC DNA]</scope>
    <source>
        <strain evidence="1 2">DSM 27929</strain>
    </source>
</reference>